<dbReference type="GO" id="GO:0005886">
    <property type="term" value="C:plasma membrane"/>
    <property type="evidence" value="ECO:0007669"/>
    <property type="project" value="TreeGrafter"/>
</dbReference>
<dbReference type="Proteomes" id="UP000235659">
    <property type="component" value="Unassembled WGS sequence"/>
</dbReference>
<dbReference type="Gene3D" id="3.30.70.1430">
    <property type="entry name" value="Multidrug efflux transporter AcrB pore domain"/>
    <property type="match status" value="2"/>
</dbReference>
<feature type="transmembrane region" description="Helical" evidence="2">
    <location>
        <begin position="392"/>
        <end position="416"/>
    </location>
</feature>
<organism evidence="3 6">
    <name type="scientific">Paraburkholderia rhynchosiae</name>
    <dbReference type="NCBI Taxonomy" id="487049"/>
    <lineage>
        <taxon>Bacteria</taxon>
        <taxon>Pseudomonadati</taxon>
        <taxon>Pseudomonadota</taxon>
        <taxon>Betaproteobacteria</taxon>
        <taxon>Burkholderiales</taxon>
        <taxon>Burkholderiaceae</taxon>
        <taxon>Paraburkholderia</taxon>
    </lineage>
</organism>
<gene>
    <name evidence="3" type="primary">swrC</name>
    <name evidence="4" type="ORF">C0Z16_25405</name>
    <name evidence="3" type="ORF">LMG27174_04647</name>
</gene>
<feature type="transmembrane region" description="Helical" evidence="2">
    <location>
        <begin position="340"/>
        <end position="358"/>
    </location>
</feature>
<dbReference type="OrthoDB" id="9757940at2"/>
<dbReference type="Proteomes" id="UP000494205">
    <property type="component" value="Unassembled WGS sequence"/>
</dbReference>
<protein>
    <submittedName>
        <fullName evidence="4">MFS transporter</fullName>
    </submittedName>
    <submittedName>
        <fullName evidence="3">Swarming motility protein SwrC</fullName>
    </submittedName>
</protein>
<keyword evidence="2" id="KW-0472">Membrane</keyword>
<dbReference type="GO" id="GO:0042910">
    <property type="term" value="F:xenobiotic transmembrane transporter activity"/>
    <property type="evidence" value="ECO:0007669"/>
    <property type="project" value="TreeGrafter"/>
</dbReference>
<dbReference type="SUPFAM" id="SSF82714">
    <property type="entry name" value="Multidrug efflux transporter AcrB TolC docking domain, DN and DC subdomains"/>
    <property type="match status" value="2"/>
</dbReference>
<feature type="transmembrane region" description="Helical" evidence="2">
    <location>
        <begin position="887"/>
        <end position="909"/>
    </location>
</feature>
<dbReference type="EMBL" id="CADIJZ010000018">
    <property type="protein sequence ID" value="CAB3717235.1"/>
    <property type="molecule type" value="Genomic_DNA"/>
</dbReference>
<dbReference type="SUPFAM" id="SSF82693">
    <property type="entry name" value="Multidrug efflux transporter AcrB pore domain, PN1, PN2, PC1 and PC2 subdomains"/>
    <property type="match status" value="3"/>
</dbReference>
<reference evidence="4 5" key="1">
    <citation type="submission" date="2018-01" db="EMBL/GenBank/DDBJ databases">
        <title>Whole genome analyses suggest that Burkholderia sensu lato contains two further novel genera in the rhizoxinica-symbiotica group Mycetohabitans gen. nov., and Trinickia gen. nov.: implications for the evolution of diazotrophy and nodulation in the Burkholderiaceae.</title>
        <authorList>
            <person name="Estrada-de los Santos P."/>
            <person name="Palmer M."/>
            <person name="Chavez-Ramirez B."/>
            <person name="Beukes C."/>
            <person name="Steenkamp E.T."/>
            <person name="Hirsch A.M."/>
            <person name="Manyaka P."/>
            <person name="Maluk M."/>
            <person name="Lafos M."/>
            <person name="Crook M."/>
            <person name="Gross E."/>
            <person name="Simon M.F."/>
            <person name="Bueno dos Reis Junior F."/>
            <person name="Poole P.S."/>
            <person name="Venter S.N."/>
            <person name="James E.K."/>
        </authorList>
    </citation>
    <scope>NUCLEOTIDE SEQUENCE [LARGE SCALE GENOMIC DNA]</scope>
    <source>
        <strain evidence="4 5">WSM 3937</strain>
    </source>
</reference>
<dbReference type="Pfam" id="PF00873">
    <property type="entry name" value="ACR_tran"/>
    <property type="match status" value="1"/>
</dbReference>
<feature type="transmembrane region" description="Helical" evidence="2">
    <location>
        <begin position="12"/>
        <end position="36"/>
    </location>
</feature>
<dbReference type="Gene3D" id="3.30.2090.10">
    <property type="entry name" value="Multidrug efflux transporter AcrB TolC docking domain, DN and DC subdomains"/>
    <property type="match status" value="2"/>
</dbReference>
<sequence length="1045" mass="113891">MSESRRFNLSALAVREGSVTLFLICLISLAGLISFFKLGRAEDPAFTVKVMTIITAWPGATAQEMQDQVADKLEKRMQELRWYDRTETYTRPGLAFTTLTLLDSTPPSEVQEQFYQARKKVGDEAGNLPSGVIGPMVNDEYADVTFALFALKAKGEPQRLLVRDAETLRQRLLQVPGVKKVNIIGEQSERIYVEFSHDRLATLGVSPQDIFSALNGQNALTPAGSIETKGPEVFIRLDGAFDEIQKIRDTPVVTQGRTLKLSDIATVTRGYEDPATFMVRNGGEPALLLGIVMRDGWNGLDLGKALDSEVGAINAGLPLGMGLTKVTDQAVNIHSAVDEFMVKFFAALLVVMLVCFVSMGWRVGVVVAAAVPLTLAAVFIVMAATGKNFDRITLGSLILALGLLVDDAIIAIEMMVVKMEEGYSRIAASAYAWSHTAAPMLAGTLVTAVGFMPNGFARSTAGEYTSNMFWIVGIALIASWVVAVVFTPYLGVKLLPALKKVDGGHDALYDTPRYNRFRQVLERVITRKWLVAGSVVGLFVIAVLGMGVVKKQFFPISDRPEVLVEVQMPYGTSINETSAATAKVEAWLAKQQEARIVTAYVGQGAPRFYLAMGPELPDPSFAKIVVRTDSQDQRDALEQRLRQAIAGGLAPEARVRVTQLVFGPYSPFPVAYRVTGPDPDKLRKIAADVQQVMDVSPMMRTVNTDWGTRTPTLHFTLQQDRLQALGLSSSAVAQQLQFLLSGVPVTAVREDIRSVQVVARSAGDIRLNTARIGDFTLAGANGQRIPLSQVGKVEVRMEEPIMRRRDRTPTVTVRGDIADGLQPPDVSTAISKQLQPIIDKLPGGYRIEQAGSIEESGKATKAMLPLFPIMLAITLLIIILQVRSISAMVMVFLTSPLGLIGVVPTLLLFRQPFGINALVGLIALSGILMRNTLILIGQIHHNEQAGLHPFHAVVEATVQRARPVILTALAAILAFIPLTHSVFWGTLAYTLIGGTFAGTVLTLVFLPAMYCIWFKIRPDSGSRFAAENRDEHESSRQVDLSLRDQ</sequence>
<feature type="transmembrane region" description="Helical" evidence="2">
    <location>
        <begin position="862"/>
        <end position="880"/>
    </location>
</feature>
<feature type="region of interest" description="Disordered" evidence="1">
    <location>
        <begin position="1026"/>
        <end position="1045"/>
    </location>
</feature>
<accession>A0A2N7WD68</accession>
<feature type="transmembrane region" description="Helical" evidence="2">
    <location>
        <begin position="915"/>
        <end position="936"/>
    </location>
</feature>
<proteinExistence type="predicted"/>
<reference evidence="3 6" key="2">
    <citation type="submission" date="2020-04" db="EMBL/GenBank/DDBJ databases">
        <authorList>
            <person name="De Canck E."/>
        </authorList>
    </citation>
    <scope>NUCLEOTIDE SEQUENCE [LARGE SCALE GENOMIC DNA]</scope>
    <source>
        <strain evidence="3 6">LMG 27174</strain>
    </source>
</reference>
<keyword evidence="2" id="KW-1133">Transmembrane helix</keyword>
<feature type="transmembrane region" description="Helical" evidence="2">
    <location>
        <begin position="437"/>
        <end position="456"/>
    </location>
</feature>
<name>A0A2N7WD68_9BURK</name>
<feature type="transmembrane region" description="Helical" evidence="2">
    <location>
        <begin position="529"/>
        <end position="549"/>
    </location>
</feature>
<dbReference type="Gene3D" id="3.30.70.1440">
    <property type="entry name" value="Multidrug efflux transporter AcrB pore domain"/>
    <property type="match status" value="1"/>
</dbReference>
<feature type="transmembrane region" description="Helical" evidence="2">
    <location>
        <begin position="365"/>
        <end position="386"/>
    </location>
</feature>
<dbReference type="Gene3D" id="1.20.1640.10">
    <property type="entry name" value="Multidrug efflux transporter AcrB transmembrane domain"/>
    <property type="match status" value="2"/>
</dbReference>
<evidence type="ECO:0000256" key="1">
    <source>
        <dbReference type="SAM" id="MobiDB-lite"/>
    </source>
</evidence>
<dbReference type="InterPro" id="IPR001036">
    <property type="entry name" value="Acrflvin-R"/>
</dbReference>
<feature type="transmembrane region" description="Helical" evidence="2">
    <location>
        <begin position="468"/>
        <end position="490"/>
    </location>
</feature>
<evidence type="ECO:0000256" key="2">
    <source>
        <dbReference type="SAM" id="Phobius"/>
    </source>
</evidence>
<keyword evidence="2" id="KW-0812">Transmembrane</keyword>
<feature type="transmembrane region" description="Helical" evidence="2">
    <location>
        <begin position="989"/>
        <end position="1013"/>
    </location>
</feature>
<dbReference type="Gene3D" id="3.30.70.1320">
    <property type="entry name" value="Multidrug efflux transporter AcrB pore domain like"/>
    <property type="match status" value="1"/>
</dbReference>
<dbReference type="PRINTS" id="PR00702">
    <property type="entry name" value="ACRIFLAVINRP"/>
</dbReference>
<dbReference type="InterPro" id="IPR027463">
    <property type="entry name" value="AcrB_DN_DC_subdom"/>
</dbReference>
<evidence type="ECO:0000313" key="4">
    <source>
        <dbReference type="EMBL" id="PMS27360.1"/>
    </source>
</evidence>
<dbReference type="PANTHER" id="PTHR32063:SF18">
    <property type="entry name" value="CATION EFFLUX SYSTEM PROTEIN"/>
    <property type="match status" value="1"/>
</dbReference>
<dbReference type="RefSeq" id="WP_102634823.1">
    <property type="nucleotide sequence ID" value="NZ_CADIJZ010000018.1"/>
</dbReference>
<dbReference type="AlphaFoldDB" id="A0A2N7WD68"/>
<dbReference type="EMBL" id="PNXY01000021">
    <property type="protein sequence ID" value="PMS27360.1"/>
    <property type="molecule type" value="Genomic_DNA"/>
</dbReference>
<evidence type="ECO:0000313" key="6">
    <source>
        <dbReference type="Proteomes" id="UP000494205"/>
    </source>
</evidence>
<dbReference type="PANTHER" id="PTHR32063">
    <property type="match status" value="1"/>
</dbReference>
<evidence type="ECO:0000313" key="3">
    <source>
        <dbReference type="EMBL" id="CAB3717235.1"/>
    </source>
</evidence>
<keyword evidence="5" id="KW-1185">Reference proteome</keyword>
<feature type="transmembrane region" description="Helical" evidence="2">
    <location>
        <begin position="964"/>
        <end position="983"/>
    </location>
</feature>
<dbReference type="SUPFAM" id="SSF82866">
    <property type="entry name" value="Multidrug efflux transporter AcrB transmembrane domain"/>
    <property type="match status" value="2"/>
</dbReference>
<evidence type="ECO:0000313" key="5">
    <source>
        <dbReference type="Proteomes" id="UP000235659"/>
    </source>
</evidence>